<evidence type="ECO:0000313" key="6">
    <source>
        <dbReference type="Proteomes" id="UP000008225"/>
    </source>
</evidence>
<dbReference type="Proteomes" id="UP000008225">
    <property type="component" value="Chromosome X"/>
</dbReference>
<keyword evidence="6" id="KW-1185">Reference proteome</keyword>
<dbReference type="Ensembl" id="ENSCJAT00000148330.1">
    <property type="protein sequence ID" value="ENSCJAP00000085769.1"/>
    <property type="gene ID" value="ENSCJAG00000020403.5"/>
</dbReference>
<sequence length="239" mass="26462">MLRLLRFVLALFQRRVEPAERQGPQQQGLPQGQPKLKTVQGVVTSFCGDYGVIDESIYFSCDVVTGNEPLKVGQRVNAVVEEDTALYGLKAVEVDIVPHGAGPSDAGTKLLVGCITSISEGTVYISDDIYFSLDIVSEDFVPYQGDWLDIEYSDEPGISNIKAISAKHTRWDHAEEVCITSFRARNGVIHNNIFFTLDSVKLPPGYQPQVFDTVDVVMVESSHFCYIWRAVSITPAQKS</sequence>
<dbReference type="AlphaFoldDB" id="A0A8I3X1V8"/>
<reference evidence="5 6" key="1">
    <citation type="submission" date="2009-03" db="EMBL/GenBank/DDBJ databases">
        <authorList>
            <person name="Warren W."/>
            <person name="Ye L."/>
            <person name="Minx P."/>
            <person name="Worley K."/>
            <person name="Gibbs R."/>
            <person name="Wilson R.K."/>
        </authorList>
    </citation>
    <scope>NUCLEOTIDE SEQUENCE [LARGE SCALE GENOMIC DNA]</scope>
</reference>
<dbReference type="InterPro" id="IPR025223">
    <property type="entry name" value="S1-like_RNA-bd_dom"/>
</dbReference>
<evidence type="ECO:0000256" key="3">
    <source>
        <dbReference type="SAM" id="SignalP"/>
    </source>
</evidence>
<dbReference type="GO" id="GO:0007283">
    <property type="term" value="P:spermatogenesis"/>
    <property type="evidence" value="ECO:0007669"/>
    <property type="project" value="Ensembl"/>
</dbReference>
<dbReference type="GeneTree" id="ENSGT00940000163821"/>
<reference evidence="5" key="3">
    <citation type="submission" date="2025-09" db="UniProtKB">
        <authorList>
            <consortium name="Ensembl"/>
        </authorList>
    </citation>
    <scope>IDENTIFICATION</scope>
</reference>
<evidence type="ECO:0000313" key="5">
    <source>
        <dbReference type="Ensembl" id="ENSCJAP00000085769.1"/>
    </source>
</evidence>
<protein>
    <submittedName>
        <fullName evidence="5">Cancer/testis antigen 55</fullName>
    </submittedName>
</protein>
<dbReference type="PANTHER" id="PTHR45418">
    <property type="entry name" value="CANCER/TESTIS ANTIGEN 55"/>
    <property type="match status" value="1"/>
</dbReference>
<reference evidence="5" key="2">
    <citation type="submission" date="2025-08" db="UniProtKB">
        <authorList>
            <consortium name="Ensembl"/>
        </authorList>
    </citation>
    <scope>IDENTIFICATION</scope>
</reference>
<dbReference type="PANTHER" id="PTHR45418:SF1">
    <property type="entry name" value="CANCER_TESTIS ANTIGEN 55"/>
    <property type="match status" value="1"/>
</dbReference>
<evidence type="ECO:0000259" key="4">
    <source>
        <dbReference type="Pfam" id="PF14444"/>
    </source>
</evidence>
<gene>
    <name evidence="5" type="primary">CT55</name>
</gene>
<feature type="chain" id="PRO_5035242816" evidence="3">
    <location>
        <begin position="19"/>
        <end position="239"/>
    </location>
</feature>
<dbReference type="GO" id="GO:0036126">
    <property type="term" value="C:sperm flagellum"/>
    <property type="evidence" value="ECO:0007669"/>
    <property type="project" value="Ensembl"/>
</dbReference>
<accession>A0A8I3X1V8</accession>
<feature type="signal peptide" evidence="3">
    <location>
        <begin position="1"/>
        <end position="18"/>
    </location>
</feature>
<comment type="subcellular location">
    <subcellularLocation>
        <location evidence="1">Cytoplasm</location>
    </subcellularLocation>
</comment>
<dbReference type="Pfam" id="PF14444">
    <property type="entry name" value="S1-like"/>
    <property type="match status" value="1"/>
</dbReference>
<evidence type="ECO:0000256" key="1">
    <source>
        <dbReference type="ARBA" id="ARBA00004496"/>
    </source>
</evidence>
<dbReference type="OMA" id="CLYGAGP"/>
<feature type="domain" description="S1-like RNA binding" evidence="4">
    <location>
        <begin position="38"/>
        <end position="76"/>
    </location>
</feature>
<proteinExistence type="predicted"/>
<keyword evidence="2" id="KW-0963">Cytoplasm</keyword>
<keyword evidence="3" id="KW-0732">Signal</keyword>
<evidence type="ECO:0000256" key="2">
    <source>
        <dbReference type="ARBA" id="ARBA00022490"/>
    </source>
</evidence>
<organism evidence="5 6">
    <name type="scientific">Callithrix jacchus</name>
    <name type="common">White-tufted-ear marmoset</name>
    <name type="synonym">Simia Jacchus</name>
    <dbReference type="NCBI Taxonomy" id="9483"/>
    <lineage>
        <taxon>Eukaryota</taxon>
        <taxon>Metazoa</taxon>
        <taxon>Chordata</taxon>
        <taxon>Craniata</taxon>
        <taxon>Vertebrata</taxon>
        <taxon>Euteleostomi</taxon>
        <taxon>Mammalia</taxon>
        <taxon>Eutheria</taxon>
        <taxon>Euarchontoglires</taxon>
        <taxon>Primates</taxon>
        <taxon>Haplorrhini</taxon>
        <taxon>Platyrrhini</taxon>
        <taxon>Cebidae</taxon>
        <taxon>Callitrichinae</taxon>
        <taxon>Callithrix</taxon>
        <taxon>Callithrix</taxon>
    </lineage>
</organism>
<name>A0A8I3X1V8_CALJA</name>
<dbReference type="GO" id="GO:0001669">
    <property type="term" value="C:acrosomal vesicle"/>
    <property type="evidence" value="ECO:0007669"/>
    <property type="project" value="Ensembl"/>
</dbReference>